<accession>A0A833UGW2</accession>
<name>A0A833UGW2_JUGRE</name>
<feature type="binding site" evidence="7">
    <location>
        <position position="193"/>
    </location>
    <ligand>
        <name>substrate</name>
    </ligand>
</feature>
<evidence type="ECO:0000313" key="9">
    <source>
        <dbReference type="Proteomes" id="UP000619265"/>
    </source>
</evidence>
<dbReference type="NCBIfam" id="TIGR03356">
    <property type="entry name" value="BGL"/>
    <property type="match status" value="1"/>
</dbReference>
<keyword evidence="5" id="KW-0326">Glycosidase</keyword>
<dbReference type="PROSITE" id="PS00653">
    <property type="entry name" value="GLYCOSYL_HYDROL_F1_2"/>
    <property type="match status" value="1"/>
</dbReference>
<comment type="caution">
    <text evidence="8">The sequence shown here is derived from an EMBL/GenBank/DDBJ whole genome shotgun (WGS) entry which is preliminary data.</text>
</comment>
<dbReference type="Proteomes" id="UP000619265">
    <property type="component" value="Unassembled WGS sequence"/>
</dbReference>
<protein>
    <recommendedName>
        <fullName evidence="3">beta-glucosidase</fullName>
        <ecNumber evidence="3">3.2.1.21</ecNumber>
    </recommendedName>
</protein>
<feature type="binding site" evidence="7">
    <location>
        <position position="447"/>
    </location>
    <ligand>
        <name>substrate</name>
    </ligand>
</feature>
<dbReference type="EMBL" id="LIHL02000008">
    <property type="protein sequence ID" value="KAF5462707.1"/>
    <property type="molecule type" value="Genomic_DNA"/>
</dbReference>
<dbReference type="FunFam" id="3.20.20.80:FF:000022">
    <property type="entry name" value="Beta-glucosidase 11"/>
    <property type="match status" value="1"/>
</dbReference>
<dbReference type="EC" id="3.2.1.21" evidence="3"/>
<evidence type="ECO:0000256" key="4">
    <source>
        <dbReference type="ARBA" id="ARBA00022801"/>
    </source>
</evidence>
<evidence type="ECO:0000256" key="1">
    <source>
        <dbReference type="ARBA" id="ARBA00000448"/>
    </source>
</evidence>
<dbReference type="InterPro" id="IPR017853">
    <property type="entry name" value="GH"/>
</dbReference>
<feature type="non-terminal residue" evidence="8">
    <location>
        <position position="500"/>
    </location>
</feature>
<proteinExistence type="inferred from homology"/>
<evidence type="ECO:0000313" key="8">
    <source>
        <dbReference type="EMBL" id="KAF5462707.1"/>
    </source>
</evidence>
<dbReference type="PANTHER" id="PTHR10353">
    <property type="entry name" value="GLYCOSYL HYDROLASE"/>
    <property type="match status" value="1"/>
</dbReference>
<feature type="binding site" evidence="7">
    <location>
        <position position="148"/>
    </location>
    <ligand>
        <name>substrate</name>
    </ligand>
</feature>
<keyword evidence="4" id="KW-0378">Hydrolase</keyword>
<reference evidence="8" key="2">
    <citation type="submission" date="2020-03" db="EMBL/GenBank/DDBJ databases">
        <title>Walnut 2.0.</title>
        <authorList>
            <person name="Marrano A."/>
            <person name="Britton M."/>
            <person name="Zimin A.V."/>
            <person name="Zaini P.A."/>
            <person name="Workman R."/>
            <person name="Puiu D."/>
            <person name="Bianco L."/>
            <person name="Allen B.J."/>
            <person name="Troggio M."/>
            <person name="Leslie C.A."/>
            <person name="Timp W."/>
            <person name="Dendekar A."/>
            <person name="Salzberg S.L."/>
            <person name="Neale D.B."/>
        </authorList>
    </citation>
    <scope>NUCLEOTIDE SEQUENCE</scope>
    <source>
        <tissue evidence="8">Leaves</tissue>
    </source>
</reference>
<feature type="binding site" evidence="7">
    <location>
        <position position="46"/>
    </location>
    <ligand>
        <name>substrate</name>
    </ligand>
</feature>
<evidence type="ECO:0000256" key="5">
    <source>
        <dbReference type="ARBA" id="ARBA00023295"/>
    </source>
</evidence>
<feature type="active site" description="Nucleophile" evidence="6">
    <location>
        <position position="398"/>
    </location>
</feature>
<dbReference type="InterPro" id="IPR001360">
    <property type="entry name" value="Glyco_hydro_1"/>
</dbReference>
<dbReference type="InterPro" id="IPR033132">
    <property type="entry name" value="GH_1_N_CS"/>
</dbReference>
<dbReference type="Pfam" id="PF00232">
    <property type="entry name" value="Glyco_hydro_1"/>
    <property type="match status" value="1"/>
</dbReference>
<dbReference type="GO" id="GO:0008422">
    <property type="term" value="F:beta-glucosidase activity"/>
    <property type="evidence" value="ECO:0007669"/>
    <property type="project" value="UniProtKB-EC"/>
</dbReference>
<evidence type="ECO:0000256" key="6">
    <source>
        <dbReference type="PIRSR" id="PIRSR617736-1"/>
    </source>
</evidence>
<gene>
    <name evidence="8" type="ORF">F2P56_018693</name>
</gene>
<evidence type="ECO:0000256" key="7">
    <source>
        <dbReference type="PIRSR" id="PIRSR617736-2"/>
    </source>
</evidence>
<evidence type="ECO:0000256" key="3">
    <source>
        <dbReference type="ARBA" id="ARBA00012744"/>
    </source>
</evidence>
<reference evidence="8" key="1">
    <citation type="submission" date="2015-10" db="EMBL/GenBank/DDBJ databases">
        <authorList>
            <person name="Martinez-Garcia P.J."/>
            <person name="Crepeau M.W."/>
            <person name="Puiu D."/>
            <person name="Gonzalez-Ibeas D."/>
            <person name="Whalen J."/>
            <person name="Stevens K."/>
            <person name="Paul R."/>
            <person name="Butterfield T."/>
            <person name="Britton M."/>
            <person name="Reagan R."/>
            <person name="Chakraborty S."/>
            <person name="Walawage S.L."/>
            <person name="Vasquez-Gross H.A."/>
            <person name="Cardeno C."/>
            <person name="Famula R."/>
            <person name="Pratt K."/>
            <person name="Kuruganti S."/>
            <person name="Aradhya M.K."/>
            <person name="Leslie C.A."/>
            <person name="Dandekar A.M."/>
            <person name="Salzberg S.L."/>
            <person name="Wegrzyn J.L."/>
            <person name="Langley C.H."/>
            <person name="Neale D.B."/>
        </authorList>
    </citation>
    <scope>NUCLEOTIDE SEQUENCE</scope>
    <source>
        <tissue evidence="8">Leaves</tissue>
    </source>
</reference>
<feature type="binding site" evidence="7">
    <location>
        <position position="327"/>
    </location>
    <ligand>
        <name>substrate</name>
    </ligand>
</feature>
<evidence type="ECO:0000256" key="2">
    <source>
        <dbReference type="ARBA" id="ARBA00010838"/>
    </source>
</evidence>
<feature type="binding site" evidence="7">
    <location>
        <begin position="454"/>
        <end position="455"/>
    </location>
    <ligand>
        <name>substrate</name>
    </ligand>
</feature>
<comment type="catalytic activity">
    <reaction evidence="1">
        <text>Hydrolysis of terminal, non-reducing beta-D-glucosyl residues with release of beta-D-glucose.</text>
        <dbReference type="EC" id="3.2.1.21"/>
    </reaction>
</comment>
<feature type="active site" description="Proton donor" evidence="6">
    <location>
        <position position="194"/>
    </location>
</feature>
<dbReference type="SUPFAM" id="SSF51445">
    <property type="entry name" value="(Trans)glycosidases"/>
    <property type="match status" value="1"/>
</dbReference>
<organism evidence="8 9">
    <name type="scientific">Juglans regia</name>
    <name type="common">English walnut</name>
    <dbReference type="NCBI Taxonomy" id="51240"/>
    <lineage>
        <taxon>Eukaryota</taxon>
        <taxon>Viridiplantae</taxon>
        <taxon>Streptophyta</taxon>
        <taxon>Embryophyta</taxon>
        <taxon>Tracheophyta</taxon>
        <taxon>Spermatophyta</taxon>
        <taxon>Magnoliopsida</taxon>
        <taxon>eudicotyledons</taxon>
        <taxon>Gunneridae</taxon>
        <taxon>Pentapetalae</taxon>
        <taxon>rosids</taxon>
        <taxon>fabids</taxon>
        <taxon>Fagales</taxon>
        <taxon>Juglandaceae</taxon>
        <taxon>Juglans</taxon>
    </lineage>
</organism>
<dbReference type="InterPro" id="IPR017736">
    <property type="entry name" value="Glyco_hydro_1_beta-glucosidase"/>
</dbReference>
<dbReference type="AlphaFoldDB" id="A0A833UGW2"/>
<dbReference type="PRINTS" id="PR00131">
    <property type="entry name" value="GLHYDRLASE1"/>
</dbReference>
<dbReference type="Gramene" id="Jr08_14340_p1">
    <property type="protein sequence ID" value="cds.Jr08_14340_p1"/>
    <property type="gene ID" value="Jr08_14340"/>
</dbReference>
<dbReference type="PANTHER" id="PTHR10353:SF310">
    <property type="entry name" value="BETA-GLUCOSIDASE 42"/>
    <property type="match status" value="1"/>
</dbReference>
<comment type="similarity">
    <text evidence="2">Belongs to the glycosyl hydrolase 1 family.</text>
</comment>
<sequence length="500" mass="57339">RLQLTTMVKKKDYLKEYEAADASKNDISRSDFPPNFVFGVATSAYQVEGACKEGGRGPSIWDAFSHTEGKIVDKSNGDSAVDQYHRYKEDVELIAKLGFDAYRFSISWSRIFPDGLGTKVNDEGIAYYNNVINALLEKGIQPCVTLYHWDLPLHLHETMGGWLNKQIVKYFAIYAETCFASFGDRVKTWITINEPLQTSVNGYDAGIFAPGRREHSLTEPYLVSHHQILAHAAAVSIYRNKYKDKQGGQIGLVLDCEWAEANSDKMEDNSAAARRLDFQFGWFLHPICYGEYPNVMHERLGERLPKFSEEDKELIRNSIDFVGLNHYTSRFIAYVKDSPDEGDYYKAQEMQRLAEWEEGEAIGPRAASEWLYVVPWGIRKVLNYIAQKYNNVPIYVTENGMDDNDDGTSPLDEMLDDKLRIFYYKTYLEAVAQAIKDGVDVRGYFAWSLLDNFEWAQGYTKRFGLVYVDYKNGLSRHPKSSAYWFLRFLKGGEGNHVKED</sequence>
<dbReference type="Gene3D" id="3.20.20.80">
    <property type="entry name" value="Glycosidases"/>
    <property type="match status" value="1"/>
</dbReference>
<dbReference type="GO" id="GO:0030245">
    <property type="term" value="P:cellulose catabolic process"/>
    <property type="evidence" value="ECO:0007669"/>
    <property type="project" value="InterPro"/>
</dbReference>